<evidence type="ECO:0000313" key="4">
    <source>
        <dbReference type="Proteomes" id="UP000199645"/>
    </source>
</evidence>
<dbReference type="InterPro" id="IPR011215">
    <property type="entry name" value="StiP_N"/>
</dbReference>
<sequence>MSRTAQPPAPLRGPRFGSYPADEVGWLLTDLSTAALEAPAEEREAAIQAGTAHYADSLPIEYQPGGDYLALFHQALRDGATRLAHDVGVLTELVRHQITARPVLLSLARAGTPIGALMRRWALAVHGVDLPHYAVSIVRGRGLDTAALRWVTRRHDPAGLVFVDGWTGKGAISRELAAALGDGDVPARLAVLADPGGCTALYGSRDDYLIPSACLNATVSGLVSRTVCNPSLLGPGDFHGAKFYAELAGADLSRLFLDTVSARFGAVSAAVAEDWPKLAATDRAPRWTGLAVARRIAAEYRVDDLNLVKPGIGETTRVLLRRVPWRVLIDSAAGPEVDHVRLLATQRGVPVETVHGLPFRSVGLVRRLAR</sequence>
<keyword evidence="4" id="KW-1185">Reference proteome</keyword>
<dbReference type="EMBL" id="FONV01000009">
    <property type="protein sequence ID" value="SFF36244.1"/>
    <property type="molecule type" value="Genomic_DNA"/>
</dbReference>
<protein>
    <submittedName>
        <fullName evidence="3">PELOTA RNA binding domain-containing protein</fullName>
    </submittedName>
</protein>
<accession>A0A1I2I238</accession>
<proteinExistence type="predicted"/>
<organism evidence="3 4">
    <name type="scientific">Actinoplanes philippinensis</name>
    <dbReference type="NCBI Taxonomy" id="35752"/>
    <lineage>
        <taxon>Bacteria</taxon>
        <taxon>Bacillati</taxon>
        <taxon>Actinomycetota</taxon>
        <taxon>Actinomycetes</taxon>
        <taxon>Micromonosporales</taxon>
        <taxon>Micromonosporaceae</taxon>
        <taxon>Actinoplanes</taxon>
    </lineage>
</organism>
<dbReference type="Proteomes" id="UP000199645">
    <property type="component" value="Unassembled WGS sequence"/>
</dbReference>
<evidence type="ECO:0000313" key="3">
    <source>
        <dbReference type="EMBL" id="SFF36244.1"/>
    </source>
</evidence>
<evidence type="ECO:0000259" key="1">
    <source>
        <dbReference type="Pfam" id="PF11202"/>
    </source>
</evidence>
<dbReference type="RefSeq" id="WP_203779468.1">
    <property type="nucleotide sequence ID" value="NZ_BOMT01000053.1"/>
</dbReference>
<dbReference type="InterPro" id="IPR048336">
    <property type="entry name" value="StiP-like"/>
</dbReference>
<feature type="domain" description="Cysteine protease StiP N-terminal" evidence="1">
    <location>
        <begin position="17"/>
        <end position="260"/>
    </location>
</feature>
<name>A0A1I2I238_9ACTN</name>
<dbReference type="Pfam" id="PF11202">
    <property type="entry name" value="StiP"/>
    <property type="match status" value="1"/>
</dbReference>
<gene>
    <name evidence="3" type="ORF">SAMN05421541_109213</name>
</gene>
<feature type="domain" description="PELOTA RNA-binding" evidence="2">
    <location>
        <begin position="287"/>
        <end position="366"/>
    </location>
</feature>
<dbReference type="STRING" id="35752.SAMN05421541_109213"/>
<dbReference type="PIRSF" id="PIRSF020979">
    <property type="entry name" value="UCP020979"/>
    <property type="match status" value="1"/>
</dbReference>
<evidence type="ECO:0000259" key="2">
    <source>
        <dbReference type="Pfam" id="PF15608"/>
    </source>
</evidence>
<dbReference type="AlphaFoldDB" id="A0A1I2I238"/>
<reference evidence="3 4" key="1">
    <citation type="submission" date="2016-10" db="EMBL/GenBank/DDBJ databases">
        <authorList>
            <person name="de Groot N.N."/>
        </authorList>
    </citation>
    <scope>NUCLEOTIDE SEQUENCE [LARGE SCALE GENOMIC DNA]</scope>
    <source>
        <strain evidence="3 4">DSM 43019</strain>
    </source>
</reference>
<dbReference type="Pfam" id="PF15608">
    <property type="entry name" value="PELOTA_1"/>
    <property type="match status" value="1"/>
</dbReference>
<dbReference type="InterPro" id="IPR028157">
    <property type="entry name" value="PELOTA_dom"/>
</dbReference>